<dbReference type="EMBL" id="JABZXO010000036">
    <property type="protein sequence ID" value="MBF1658150.1"/>
    <property type="molecule type" value="Genomic_DNA"/>
</dbReference>
<evidence type="ECO:0000256" key="1">
    <source>
        <dbReference type="SAM" id="MobiDB-lite"/>
    </source>
</evidence>
<gene>
    <name evidence="2" type="ORF">HXO61_09520</name>
</gene>
<proteinExistence type="predicted"/>
<evidence type="ECO:0000313" key="2">
    <source>
        <dbReference type="EMBL" id="MBF1658150.1"/>
    </source>
</evidence>
<reference evidence="2" key="1">
    <citation type="submission" date="2020-04" db="EMBL/GenBank/DDBJ databases">
        <title>Deep metagenomics examines the oral microbiome during advanced dental caries in children, revealing novel taxa and co-occurrences with host molecules.</title>
        <authorList>
            <person name="Baker J.L."/>
            <person name="Morton J.T."/>
            <person name="Dinis M."/>
            <person name="Alvarez R."/>
            <person name="Tran N.C."/>
            <person name="Knight R."/>
            <person name="Edlund A."/>
        </authorList>
    </citation>
    <scope>NUCLEOTIDE SEQUENCE</scope>
    <source>
        <strain evidence="2">JCVI_39_bin.18</strain>
    </source>
</reference>
<comment type="caution">
    <text evidence="2">The sequence shown here is derived from an EMBL/GenBank/DDBJ whole genome shotgun (WGS) entry which is preliminary data.</text>
</comment>
<dbReference type="Proteomes" id="UP000770330">
    <property type="component" value="Unassembled WGS sequence"/>
</dbReference>
<feature type="region of interest" description="Disordered" evidence="1">
    <location>
        <begin position="1"/>
        <end position="24"/>
    </location>
</feature>
<sequence>LRNYPALGEDTPFTISRTLDQPPATTAELTAALSRLGWRRLPDTHTT</sequence>
<name>A0A930KYF4_9MICC</name>
<dbReference type="AlphaFoldDB" id="A0A930KYF4"/>
<feature type="non-terminal residue" evidence="2">
    <location>
        <position position="1"/>
    </location>
</feature>
<evidence type="ECO:0000313" key="3">
    <source>
        <dbReference type="Proteomes" id="UP000770330"/>
    </source>
</evidence>
<accession>A0A930KYF4</accession>
<organism evidence="2 3">
    <name type="scientific">Rothia mucilaginosa</name>
    <dbReference type="NCBI Taxonomy" id="43675"/>
    <lineage>
        <taxon>Bacteria</taxon>
        <taxon>Bacillati</taxon>
        <taxon>Actinomycetota</taxon>
        <taxon>Actinomycetes</taxon>
        <taxon>Micrococcales</taxon>
        <taxon>Micrococcaceae</taxon>
        <taxon>Rothia</taxon>
    </lineage>
</organism>
<protein>
    <submittedName>
        <fullName evidence="2">Uncharacterized protein</fullName>
    </submittedName>
</protein>